<keyword evidence="2" id="KW-1185">Reference proteome</keyword>
<reference evidence="1 2" key="1">
    <citation type="journal article" date="2024" name="Plant Biotechnol. J.">
        <title>Genome and CRISPR/Cas9 system of a widespread forest tree (Populus alba) in the world.</title>
        <authorList>
            <person name="Liu Y.J."/>
            <person name="Jiang P.F."/>
            <person name="Han X.M."/>
            <person name="Li X.Y."/>
            <person name="Wang H.M."/>
            <person name="Wang Y.J."/>
            <person name="Wang X.X."/>
            <person name="Zeng Q.Y."/>
        </authorList>
    </citation>
    <scope>NUCLEOTIDE SEQUENCE [LARGE SCALE GENOMIC DNA]</scope>
    <source>
        <strain evidence="2">cv. PAL-ZL1</strain>
    </source>
</reference>
<name>A0ACC4BXZ0_POPAL</name>
<dbReference type="Proteomes" id="UP000309997">
    <property type="component" value="Unassembled WGS sequence"/>
</dbReference>
<proteinExistence type="predicted"/>
<organism evidence="1 2">
    <name type="scientific">Populus alba</name>
    <name type="common">White poplar</name>
    <dbReference type="NCBI Taxonomy" id="43335"/>
    <lineage>
        <taxon>Eukaryota</taxon>
        <taxon>Viridiplantae</taxon>
        <taxon>Streptophyta</taxon>
        <taxon>Embryophyta</taxon>
        <taxon>Tracheophyta</taxon>
        <taxon>Spermatophyta</taxon>
        <taxon>Magnoliopsida</taxon>
        <taxon>eudicotyledons</taxon>
        <taxon>Gunneridae</taxon>
        <taxon>Pentapetalae</taxon>
        <taxon>rosids</taxon>
        <taxon>fabids</taxon>
        <taxon>Malpighiales</taxon>
        <taxon>Salicaceae</taxon>
        <taxon>Saliceae</taxon>
        <taxon>Populus</taxon>
    </lineage>
</organism>
<dbReference type="EMBL" id="RCHU02000008">
    <property type="protein sequence ID" value="KAL3583096.1"/>
    <property type="molecule type" value="Genomic_DNA"/>
</dbReference>
<evidence type="ECO:0000313" key="1">
    <source>
        <dbReference type="EMBL" id="KAL3583096.1"/>
    </source>
</evidence>
<accession>A0ACC4BXZ0</accession>
<sequence>MKAFVFVYSPKAGHFLLRLCLSFGGTTPYPEGSLLHSFTKDTARDASLSSSPERVLVEECDAEDGSDVVEDRSDDGQPNPTPFLEEMLSEGPLPAALPDPSTAYDKGSGIPRQADPQTSVLSHTTVACPSMTSNHSSDAEHRTRSKPSKPNNAMGNKGSSQSAQQTLDPLQAEVEAVTGGWKVVKGKNNEGRTGSTVVLIKTEEQSCESISAGCSLRTREKVCNEATQKASPPASPVVVIRSSIRKSSGSGRGPPASPAS</sequence>
<evidence type="ECO:0000313" key="2">
    <source>
        <dbReference type="Proteomes" id="UP000309997"/>
    </source>
</evidence>
<protein>
    <submittedName>
        <fullName evidence="1">Uncharacterized protein</fullName>
    </submittedName>
</protein>
<gene>
    <name evidence="1" type="ORF">D5086_017428</name>
</gene>
<comment type="caution">
    <text evidence="1">The sequence shown here is derived from an EMBL/GenBank/DDBJ whole genome shotgun (WGS) entry which is preliminary data.</text>
</comment>